<keyword evidence="1" id="KW-0732">Signal</keyword>
<evidence type="ECO:0000313" key="3">
    <source>
        <dbReference type="Proteomes" id="UP000184608"/>
    </source>
</evidence>
<reference evidence="2 3" key="1">
    <citation type="submission" date="2016-11" db="EMBL/GenBank/DDBJ databases">
        <authorList>
            <person name="Jaros S."/>
            <person name="Januszkiewicz K."/>
            <person name="Wedrychowicz H."/>
        </authorList>
    </citation>
    <scope>NUCLEOTIDE SEQUENCE [LARGE SCALE GENOMIC DNA]</scope>
    <source>
        <strain evidence="2 3">CECT 7868</strain>
    </source>
</reference>
<keyword evidence="3" id="KW-1185">Reference proteome</keyword>
<dbReference type="RefSeq" id="WP_073605831.1">
    <property type="nucleotide sequence ID" value="NZ_FQXZ01000046.1"/>
</dbReference>
<feature type="signal peptide" evidence="1">
    <location>
        <begin position="1"/>
        <end position="17"/>
    </location>
</feature>
<evidence type="ECO:0000313" key="2">
    <source>
        <dbReference type="EMBL" id="SHI73002.1"/>
    </source>
</evidence>
<dbReference type="EMBL" id="FQXZ01000046">
    <property type="protein sequence ID" value="SHI73002.1"/>
    <property type="molecule type" value="Genomic_DNA"/>
</dbReference>
<dbReference type="Proteomes" id="UP000184608">
    <property type="component" value="Unassembled WGS sequence"/>
</dbReference>
<dbReference type="OrthoDB" id="7202514at2"/>
<organism evidence="2 3">
    <name type="scientific">Vibrio aerogenes CECT 7868</name>
    <dbReference type="NCBI Taxonomy" id="1216006"/>
    <lineage>
        <taxon>Bacteria</taxon>
        <taxon>Pseudomonadati</taxon>
        <taxon>Pseudomonadota</taxon>
        <taxon>Gammaproteobacteria</taxon>
        <taxon>Vibrionales</taxon>
        <taxon>Vibrionaceae</taxon>
        <taxon>Vibrio</taxon>
    </lineage>
</organism>
<proteinExistence type="predicted"/>
<sequence>MKFSPFLLLLFSAASHAAGFCDHGVLNTLMKAYPHAEMGDYGERLHLHDKRQRIVSLYDTVTQCKIWPARPELAIIAVKADTAFNEEESREAIDADLELFIVSVKQNKILSHYTERGTLSSDAIYVSQIKLDTARYKLNENTTAFGVRILKSGSSSVNPFSMELLSLYFYDHQQVSRVMSYLKVSSDGGEYDGRCDGDFSSDKSVIMMGKNKQHDHFAPLIVKTTRQSYTTTMVQGECIQSNQPEQKLTHILRYRQGIYQVPDAIAGF</sequence>
<protein>
    <submittedName>
        <fullName evidence="2">Uncharacterized protein</fullName>
    </submittedName>
</protein>
<accession>A0A1M6DII8</accession>
<dbReference type="AlphaFoldDB" id="A0A1M6DII8"/>
<feature type="chain" id="PRO_5012341656" evidence="1">
    <location>
        <begin position="18"/>
        <end position="268"/>
    </location>
</feature>
<name>A0A1M6DII8_9VIBR</name>
<evidence type="ECO:0000256" key="1">
    <source>
        <dbReference type="SAM" id="SignalP"/>
    </source>
</evidence>
<gene>
    <name evidence="2" type="ORF">VA7868_04241</name>
</gene>